<dbReference type="PRINTS" id="PR00364">
    <property type="entry name" value="DISEASERSIST"/>
</dbReference>
<accession>A0A5B1BHB6</accession>
<dbReference type="SUPFAM" id="SSF48452">
    <property type="entry name" value="TPR-like"/>
    <property type="match status" value="1"/>
</dbReference>
<dbReference type="Pfam" id="PF13191">
    <property type="entry name" value="AAA_16"/>
    <property type="match status" value="1"/>
</dbReference>
<dbReference type="Gene3D" id="1.25.40.10">
    <property type="entry name" value="Tetratricopeptide repeat domain"/>
    <property type="match status" value="2"/>
</dbReference>
<dbReference type="SUPFAM" id="SSF52540">
    <property type="entry name" value="P-loop containing nucleoside triphosphate hydrolases"/>
    <property type="match status" value="1"/>
</dbReference>
<dbReference type="RefSeq" id="WP_149656159.1">
    <property type="nucleotide sequence ID" value="NZ_VTZN01000223.1"/>
</dbReference>
<dbReference type="InterPro" id="IPR027417">
    <property type="entry name" value="P-loop_NTPase"/>
</dbReference>
<gene>
    <name evidence="3" type="ORF">F0Q45_23310</name>
</gene>
<sequence length="741" mass="80726">MTEDAEGRRVDDEDGAAQNIYINATDGGVAAYRIDQVIIDGLAELQAATTVLPLEALVVEPTPFVGRESELARIADVLSDPSDDQSSSGIVVVSGPPGVGKTALVRQAATAAAAAGRFDHVLFVDLRGYTDDPNARVQPAVVLSKLLILLGVEDAEIAADPAEQAIQYQQRLDELAAEGKSVLLWLDNASDPSQFEPLRPGSPIHRVAVTTRETFGRIPKPQVVDVDVMGSDEAVELLNSAVRARNPDDGRLTQAAQVTLRLAELCDHLPLALQIVAALLADEPNRPIVELVEELASEEDRLNSLDYGTDLSVRAAFALSYKRLPDNLKRLFRLLSVVPGGDVGLVAAGWLISASHTAVRPQLMALVRSHLIQQHVRNRWSMHDLIRLYSAELSAEQREDAERALKVIVVKYLLGVGAAADWLTGVPNDNNRRFFPTAHHAAAWFEEERTTAIAIVLAVAKRSEPEYRELMLVLAVGLGEILGSQRHWLREFHDVAVVGASLVPEAQNRHYAACVLNHYGSALRKMRQFDDALEAFRRAAEVAEEAGVDGVAIAARSNMGNVYLDQGRDVDDVVEIYWEDVRACRESDPPNRRGEAIALSNIGGALWKAERYAEALPPLREAVAICRDLDDKPGIASAGKNLGAVLGRLARIENNQTYLNEAIELLQEAAGIYKERGNVSGWADTANNLGQTQCQIRRFAEGIPNLEAALDYFERSGQTELAGLVREDLESYRLDAAAGRP</sequence>
<dbReference type="PROSITE" id="PS50005">
    <property type="entry name" value="TPR"/>
    <property type="match status" value="1"/>
</dbReference>
<dbReference type="EMBL" id="VTZN01000223">
    <property type="protein sequence ID" value="KAA1246419.1"/>
    <property type="molecule type" value="Genomic_DNA"/>
</dbReference>
<organism evidence="3 4">
    <name type="scientific">Mycobacterium simiae</name>
    <name type="common">Mycobacterium habana</name>
    <dbReference type="NCBI Taxonomy" id="1784"/>
    <lineage>
        <taxon>Bacteria</taxon>
        <taxon>Bacillati</taxon>
        <taxon>Actinomycetota</taxon>
        <taxon>Actinomycetes</taxon>
        <taxon>Mycobacteriales</taxon>
        <taxon>Mycobacteriaceae</taxon>
        <taxon>Mycobacterium</taxon>
        <taxon>Mycobacterium simiae complex</taxon>
    </lineage>
</organism>
<evidence type="ECO:0000313" key="4">
    <source>
        <dbReference type="Proteomes" id="UP000324701"/>
    </source>
</evidence>
<evidence type="ECO:0000256" key="1">
    <source>
        <dbReference type="PROSITE-ProRule" id="PRU00339"/>
    </source>
</evidence>
<dbReference type="InterPro" id="IPR041664">
    <property type="entry name" value="AAA_16"/>
</dbReference>
<dbReference type="SMART" id="SM00028">
    <property type="entry name" value="TPR"/>
    <property type="match status" value="3"/>
</dbReference>
<feature type="domain" description="AAA+ ATPase" evidence="2">
    <location>
        <begin position="87"/>
        <end position="230"/>
    </location>
</feature>
<protein>
    <submittedName>
        <fullName evidence="3">Tetratricopeptide repeat protein</fullName>
    </submittedName>
</protein>
<dbReference type="PANTHER" id="PTHR47691">
    <property type="entry name" value="REGULATOR-RELATED"/>
    <property type="match status" value="1"/>
</dbReference>
<dbReference type="InterPro" id="IPR036388">
    <property type="entry name" value="WH-like_DNA-bd_sf"/>
</dbReference>
<name>A0A5B1BHB6_MYCSI</name>
<evidence type="ECO:0000259" key="2">
    <source>
        <dbReference type="SMART" id="SM00382"/>
    </source>
</evidence>
<comment type="caution">
    <text evidence="3">The sequence shown here is derived from an EMBL/GenBank/DDBJ whole genome shotgun (WGS) entry which is preliminary data.</text>
</comment>
<evidence type="ECO:0000313" key="3">
    <source>
        <dbReference type="EMBL" id="KAA1246419.1"/>
    </source>
</evidence>
<dbReference type="InterPro" id="IPR003593">
    <property type="entry name" value="AAA+_ATPase"/>
</dbReference>
<dbReference type="InterPro" id="IPR011990">
    <property type="entry name" value="TPR-like_helical_dom_sf"/>
</dbReference>
<keyword evidence="1" id="KW-0802">TPR repeat</keyword>
<reference evidence="3 4" key="1">
    <citation type="submission" date="2019-09" db="EMBL/GenBank/DDBJ databases">
        <title>Report of infection by Mycobacterium simiae a patient suffering from pulmonary tuberculosis.</title>
        <authorList>
            <person name="Mohanty P.S."/>
            <person name="Bansal A.K."/>
            <person name="Singh H."/>
            <person name="Sharma S."/>
            <person name="Patil S.A."/>
            <person name="Upadhaya P."/>
            <person name="Singh P.K."/>
            <person name="Kumar D."/>
            <person name="Kumar S."/>
            <person name="Singh R.K."/>
            <person name="Chaudhary B."/>
        </authorList>
    </citation>
    <scope>NUCLEOTIDE SEQUENCE [LARGE SCALE GENOMIC DNA]</scope>
    <source>
        <strain evidence="3 4">JAL-560-SIM</strain>
    </source>
</reference>
<proteinExistence type="predicted"/>
<feature type="repeat" description="TPR" evidence="1">
    <location>
        <begin position="513"/>
        <end position="546"/>
    </location>
</feature>
<dbReference type="OrthoDB" id="3362145at2"/>
<dbReference type="Proteomes" id="UP000324701">
    <property type="component" value="Unassembled WGS sequence"/>
</dbReference>
<keyword evidence="4" id="KW-1185">Reference proteome</keyword>
<dbReference type="PANTHER" id="PTHR47691:SF3">
    <property type="entry name" value="HTH-TYPE TRANSCRIPTIONAL REGULATOR RV0890C-RELATED"/>
    <property type="match status" value="1"/>
</dbReference>
<dbReference type="Gene3D" id="1.10.10.10">
    <property type="entry name" value="Winged helix-like DNA-binding domain superfamily/Winged helix DNA-binding domain"/>
    <property type="match status" value="1"/>
</dbReference>
<dbReference type="InterPro" id="IPR019734">
    <property type="entry name" value="TPR_rpt"/>
</dbReference>
<dbReference type="AlphaFoldDB" id="A0A5B1BHB6"/>
<dbReference type="SMART" id="SM00382">
    <property type="entry name" value="AAA"/>
    <property type="match status" value="1"/>
</dbReference>
<dbReference type="Gene3D" id="3.40.50.300">
    <property type="entry name" value="P-loop containing nucleotide triphosphate hydrolases"/>
    <property type="match status" value="1"/>
</dbReference>
<dbReference type="Pfam" id="PF13424">
    <property type="entry name" value="TPR_12"/>
    <property type="match status" value="2"/>
</dbReference>